<evidence type="ECO:0000313" key="2">
    <source>
        <dbReference type="Proteomes" id="UP001652503"/>
    </source>
</evidence>
<gene>
    <name evidence="1" type="ORF">OE647_13705</name>
</gene>
<name>A0ABT2Z3P1_9RHOB</name>
<organism evidence="1 2">
    <name type="scientific">Albidovulum sediminicola</name>
    <dbReference type="NCBI Taxonomy" id="2984331"/>
    <lineage>
        <taxon>Bacteria</taxon>
        <taxon>Pseudomonadati</taxon>
        <taxon>Pseudomonadota</taxon>
        <taxon>Alphaproteobacteria</taxon>
        <taxon>Rhodobacterales</taxon>
        <taxon>Paracoccaceae</taxon>
        <taxon>Albidovulum</taxon>
    </lineage>
</organism>
<evidence type="ECO:0008006" key="3">
    <source>
        <dbReference type="Google" id="ProtNLM"/>
    </source>
</evidence>
<accession>A0ABT2Z3P1</accession>
<reference evidence="1 2" key="1">
    <citation type="submission" date="2022-10" db="EMBL/GenBank/DDBJ databases">
        <title>Defluviimonas sp. nov., isolated from ocean surface water.</title>
        <authorList>
            <person name="He W."/>
            <person name="Wang L."/>
            <person name="Zhang D.-F."/>
        </authorList>
    </citation>
    <scope>NUCLEOTIDE SEQUENCE [LARGE SCALE GENOMIC DNA]</scope>
    <source>
        <strain evidence="1 2">WL0075</strain>
    </source>
</reference>
<sequence>MAKSIERWCALRQVVAQLQRFEAKLGTASRDRDYRRNLAERRFISIFATNPRLA</sequence>
<proteinExistence type="predicted"/>
<dbReference type="EMBL" id="JAOWLA010000012">
    <property type="protein sequence ID" value="MCV2865783.1"/>
    <property type="molecule type" value="Genomic_DNA"/>
</dbReference>
<dbReference type="Proteomes" id="UP001652503">
    <property type="component" value="Unassembled WGS sequence"/>
</dbReference>
<evidence type="ECO:0000313" key="1">
    <source>
        <dbReference type="EMBL" id="MCV2865783.1"/>
    </source>
</evidence>
<protein>
    <recommendedName>
        <fullName evidence="3">Transposase</fullName>
    </recommendedName>
</protein>
<keyword evidence="2" id="KW-1185">Reference proteome</keyword>
<comment type="caution">
    <text evidence="1">The sequence shown here is derived from an EMBL/GenBank/DDBJ whole genome shotgun (WGS) entry which is preliminary data.</text>
</comment>